<dbReference type="EMBL" id="JAAGRN010000007">
    <property type="protein sequence ID" value="NDY83751.1"/>
    <property type="molecule type" value="Genomic_DNA"/>
</dbReference>
<evidence type="ECO:0000256" key="2">
    <source>
        <dbReference type="SAM" id="MobiDB-lite"/>
    </source>
</evidence>
<evidence type="ECO:0000256" key="1">
    <source>
        <dbReference type="SAM" id="Coils"/>
    </source>
</evidence>
<comment type="caution">
    <text evidence="4">The sequence shown here is derived from an EMBL/GenBank/DDBJ whole genome shotgun (WGS) entry which is preliminary data.</text>
</comment>
<feature type="chain" id="PRO_5025399911" description="Porin" evidence="3">
    <location>
        <begin position="30"/>
        <end position="526"/>
    </location>
</feature>
<dbReference type="SUPFAM" id="SSF56935">
    <property type="entry name" value="Porins"/>
    <property type="match status" value="1"/>
</dbReference>
<keyword evidence="3" id="KW-0732">Signal</keyword>
<feature type="region of interest" description="Disordered" evidence="2">
    <location>
        <begin position="116"/>
        <end position="142"/>
    </location>
</feature>
<sequence>MKPIQGTYMPVTRKIGHSIAALFISASFAQLSLAQTVTPQDLAQIQASLNEMRAFYEKRIESLEKKVDVLQQQNSALNQQVSAASSKLSGEKNTIVSTSSSTAPVSVGVATAASPATPTAQAASNNQTQSQPSLSRGITLPKIGPLTPEISLILDGKYSAQSQNPDLPMRGFLSSGAENIPRGFSLGESELALAGTVDNLFRAEARFVFSQDGSGTGISLEEAFFETLGLPSGFKVKGGKFFSDVGYLNNRHPHEWDFVDLPLAYKAFFGGQLNNTGGQIKWLAPLDEMYFRVGGEYAQGSGFPSGDNYNNNKPLVGTVFAKAGGDLGISSSWQGGLSYVRASTGNRPRVSTLSDTDTFDFTGTTNVYIADFVYKWAPNGNASNQNLKLQGEFFWNAQNGSGVLNSSASNPVCETPCFGNIYTNTQKGFYVQAIYQFMPRWRVGYRYDQLYSGSSSYGLAYGALAGTTLEPWNPNRNTVMLDWANSEYSMFRLQLARDTTFGPGLTNNQVYLQYIMSLGAHSAHRY</sequence>
<dbReference type="InterPro" id="IPR023614">
    <property type="entry name" value="Porin_dom_sf"/>
</dbReference>
<feature type="signal peptide" evidence="3">
    <location>
        <begin position="1"/>
        <end position="29"/>
    </location>
</feature>
<dbReference type="RefSeq" id="WP_163655277.1">
    <property type="nucleotide sequence ID" value="NZ_JAAGRN010000007.1"/>
</dbReference>
<keyword evidence="1" id="KW-0175">Coiled coil</keyword>
<reference evidence="4" key="1">
    <citation type="submission" date="2020-02" db="EMBL/GenBank/DDBJ databases">
        <authorList>
            <person name="Chen W.-M."/>
        </authorList>
    </citation>
    <scope>NUCLEOTIDE SEQUENCE</scope>
    <source>
        <strain evidence="4">NBD-18</strain>
    </source>
</reference>
<feature type="compositionally biased region" description="Low complexity" evidence="2">
    <location>
        <begin position="116"/>
        <end position="133"/>
    </location>
</feature>
<name>A0A6B2R0B3_9BURK</name>
<protein>
    <recommendedName>
        <fullName evidence="5">Porin</fullName>
    </recommendedName>
</protein>
<evidence type="ECO:0000313" key="4">
    <source>
        <dbReference type="EMBL" id="NDY83751.1"/>
    </source>
</evidence>
<evidence type="ECO:0000256" key="3">
    <source>
        <dbReference type="SAM" id="SignalP"/>
    </source>
</evidence>
<proteinExistence type="predicted"/>
<feature type="coiled-coil region" evidence="1">
    <location>
        <begin position="46"/>
        <end position="87"/>
    </location>
</feature>
<dbReference type="AlphaFoldDB" id="A0A6B2R0B3"/>
<evidence type="ECO:0008006" key="5">
    <source>
        <dbReference type="Google" id="ProtNLM"/>
    </source>
</evidence>
<accession>A0A6B2R0B3</accession>
<dbReference type="Gene3D" id="2.40.160.10">
    <property type="entry name" value="Porin"/>
    <property type="match status" value="1"/>
</dbReference>
<gene>
    <name evidence="4" type="ORF">G3I67_10950</name>
</gene>
<organism evidence="4">
    <name type="scientific">Sheuella amnicola</name>
    <dbReference type="NCBI Taxonomy" id="2707330"/>
    <lineage>
        <taxon>Bacteria</taxon>
        <taxon>Pseudomonadati</taxon>
        <taxon>Pseudomonadota</taxon>
        <taxon>Betaproteobacteria</taxon>
        <taxon>Burkholderiales</taxon>
        <taxon>Alcaligenaceae</taxon>
        <taxon>Sheuella</taxon>
    </lineage>
</organism>